<dbReference type="PROSITE" id="PS50801">
    <property type="entry name" value="STAS"/>
    <property type="match status" value="1"/>
</dbReference>
<reference evidence="4 5" key="1">
    <citation type="submission" date="2019-03" db="EMBL/GenBank/DDBJ databases">
        <title>Whole genome sequence of a novel Rubrobacter taiwanensis strain, isolated from Yellowstone National Park.</title>
        <authorList>
            <person name="Freed S."/>
            <person name="Ramaley R.F."/>
            <person name="Kyndt J.A."/>
        </authorList>
    </citation>
    <scope>NUCLEOTIDE SEQUENCE [LARGE SCALE GENOMIC DNA]</scope>
    <source>
        <strain evidence="4 5">Yellowstone</strain>
    </source>
</reference>
<evidence type="ECO:0000259" key="3">
    <source>
        <dbReference type="PROSITE" id="PS50801"/>
    </source>
</evidence>
<dbReference type="InterPro" id="IPR036513">
    <property type="entry name" value="STAS_dom_sf"/>
</dbReference>
<dbReference type="GO" id="GO:0043856">
    <property type="term" value="F:anti-sigma factor antagonist activity"/>
    <property type="evidence" value="ECO:0007669"/>
    <property type="project" value="InterPro"/>
</dbReference>
<dbReference type="Pfam" id="PF01740">
    <property type="entry name" value="STAS"/>
    <property type="match status" value="1"/>
</dbReference>
<accession>A0A4R1BSJ0</accession>
<evidence type="ECO:0000313" key="5">
    <source>
        <dbReference type="Proteomes" id="UP000295244"/>
    </source>
</evidence>
<comment type="caution">
    <text evidence="4">The sequence shown here is derived from an EMBL/GenBank/DDBJ whole genome shotgun (WGS) entry which is preliminary data.</text>
</comment>
<sequence>MGLAGPGGGESYRGVSEFAALVTEVRGVPVVTVTGEIDLSSAPRLRTAIIEATPPADAPVRCVVVDLTRVEFIDSSGLGVLIGRYRELKAAGMELRIVLRDGGPAARIIRMTGLESTLDVYGTKEEAVAEGC</sequence>
<feature type="domain" description="STAS" evidence="3">
    <location>
        <begin position="18"/>
        <end position="131"/>
    </location>
</feature>
<evidence type="ECO:0000256" key="1">
    <source>
        <dbReference type="ARBA" id="ARBA00009013"/>
    </source>
</evidence>
<gene>
    <name evidence="4" type="ORF">E0L93_00875</name>
</gene>
<dbReference type="PANTHER" id="PTHR33495">
    <property type="entry name" value="ANTI-SIGMA FACTOR ANTAGONIST TM_1081-RELATED-RELATED"/>
    <property type="match status" value="1"/>
</dbReference>
<dbReference type="Proteomes" id="UP000295244">
    <property type="component" value="Unassembled WGS sequence"/>
</dbReference>
<dbReference type="OrthoDB" id="9793697at2"/>
<dbReference type="AlphaFoldDB" id="A0A4R1BSJ0"/>
<name>A0A4R1BSJ0_9ACTN</name>
<comment type="similarity">
    <text evidence="1 2">Belongs to the anti-sigma-factor antagonist family.</text>
</comment>
<evidence type="ECO:0000313" key="4">
    <source>
        <dbReference type="EMBL" id="TCJ20598.1"/>
    </source>
</evidence>
<dbReference type="EMBL" id="SKBU01000002">
    <property type="protein sequence ID" value="TCJ20598.1"/>
    <property type="molecule type" value="Genomic_DNA"/>
</dbReference>
<evidence type="ECO:0000256" key="2">
    <source>
        <dbReference type="RuleBase" id="RU003749"/>
    </source>
</evidence>
<dbReference type="RefSeq" id="WP_132687301.1">
    <property type="nucleotide sequence ID" value="NZ_SKBU01000002.1"/>
</dbReference>
<dbReference type="InterPro" id="IPR002645">
    <property type="entry name" value="STAS_dom"/>
</dbReference>
<organism evidence="4 5">
    <name type="scientific">Rubrobacter taiwanensis</name>
    <dbReference type="NCBI Taxonomy" id="185139"/>
    <lineage>
        <taxon>Bacteria</taxon>
        <taxon>Bacillati</taxon>
        <taxon>Actinomycetota</taxon>
        <taxon>Rubrobacteria</taxon>
        <taxon>Rubrobacterales</taxon>
        <taxon>Rubrobacteraceae</taxon>
        <taxon>Rubrobacter</taxon>
    </lineage>
</organism>
<dbReference type="NCBIfam" id="TIGR00377">
    <property type="entry name" value="ant_ant_sig"/>
    <property type="match status" value="1"/>
</dbReference>
<dbReference type="CDD" id="cd07043">
    <property type="entry name" value="STAS_anti-anti-sigma_factors"/>
    <property type="match status" value="1"/>
</dbReference>
<dbReference type="Gene3D" id="3.30.750.24">
    <property type="entry name" value="STAS domain"/>
    <property type="match status" value="1"/>
</dbReference>
<proteinExistence type="inferred from homology"/>
<dbReference type="PANTHER" id="PTHR33495:SF2">
    <property type="entry name" value="ANTI-SIGMA FACTOR ANTAGONIST TM_1081-RELATED"/>
    <property type="match status" value="1"/>
</dbReference>
<protein>
    <recommendedName>
        <fullName evidence="2">Anti-sigma factor antagonist</fullName>
    </recommendedName>
</protein>
<dbReference type="InterPro" id="IPR003658">
    <property type="entry name" value="Anti-sigma_ant"/>
</dbReference>
<keyword evidence="5" id="KW-1185">Reference proteome</keyword>
<dbReference type="SUPFAM" id="SSF52091">
    <property type="entry name" value="SpoIIaa-like"/>
    <property type="match status" value="1"/>
</dbReference>